<reference evidence="2" key="1">
    <citation type="submission" date="2020-07" db="EMBL/GenBank/DDBJ databases">
        <title>Clarias magur genome sequencing, assembly and annotation.</title>
        <authorList>
            <person name="Kushwaha B."/>
            <person name="Kumar R."/>
            <person name="Das P."/>
            <person name="Joshi C.G."/>
            <person name="Kumar D."/>
            <person name="Nagpure N.S."/>
            <person name="Pandey M."/>
            <person name="Agarwal S."/>
            <person name="Srivastava S."/>
            <person name="Singh M."/>
            <person name="Sahoo L."/>
            <person name="Jayasankar P."/>
            <person name="Meher P.K."/>
            <person name="Koringa P.G."/>
            <person name="Iquebal M.A."/>
            <person name="Das S.P."/>
            <person name="Bit A."/>
            <person name="Patnaik S."/>
            <person name="Patel N."/>
            <person name="Shah T.M."/>
            <person name="Hinsu A."/>
            <person name="Jena J.K."/>
        </authorList>
    </citation>
    <scope>NUCLEOTIDE SEQUENCE</scope>
    <source>
        <strain evidence="2">CIFAMagur01</strain>
        <tissue evidence="2">Testis</tissue>
    </source>
</reference>
<feature type="region of interest" description="Disordered" evidence="1">
    <location>
        <begin position="43"/>
        <end position="62"/>
    </location>
</feature>
<accession>A0A8J4U9A1</accession>
<comment type="caution">
    <text evidence="2">The sequence shown here is derived from an EMBL/GenBank/DDBJ whole genome shotgun (WGS) entry which is preliminary data.</text>
</comment>
<feature type="compositionally biased region" description="Basic and acidic residues" evidence="1">
    <location>
        <begin position="43"/>
        <end position="52"/>
    </location>
</feature>
<proteinExistence type="predicted"/>
<dbReference type="AlphaFoldDB" id="A0A8J4U9A1"/>
<protein>
    <submittedName>
        <fullName evidence="2">Spermadhesin Z13</fullName>
    </submittedName>
</protein>
<dbReference type="EMBL" id="QNUK01000086">
    <property type="protein sequence ID" value="KAF5902678.1"/>
    <property type="molecule type" value="Genomic_DNA"/>
</dbReference>
<evidence type="ECO:0000256" key="1">
    <source>
        <dbReference type="SAM" id="MobiDB-lite"/>
    </source>
</evidence>
<evidence type="ECO:0000313" key="3">
    <source>
        <dbReference type="Proteomes" id="UP000727407"/>
    </source>
</evidence>
<name>A0A8J4U9A1_CLAMG</name>
<dbReference type="Proteomes" id="UP000727407">
    <property type="component" value="Unassembled WGS sequence"/>
</dbReference>
<keyword evidence="3" id="KW-1185">Reference proteome</keyword>
<gene>
    <name evidence="2" type="ORF">DAT39_007621</name>
</gene>
<organism evidence="2 3">
    <name type="scientific">Clarias magur</name>
    <name type="common">Asian catfish</name>
    <name type="synonym">Macropteronotus magur</name>
    <dbReference type="NCBI Taxonomy" id="1594786"/>
    <lineage>
        <taxon>Eukaryota</taxon>
        <taxon>Metazoa</taxon>
        <taxon>Chordata</taxon>
        <taxon>Craniata</taxon>
        <taxon>Vertebrata</taxon>
        <taxon>Euteleostomi</taxon>
        <taxon>Actinopterygii</taxon>
        <taxon>Neopterygii</taxon>
        <taxon>Teleostei</taxon>
        <taxon>Ostariophysi</taxon>
        <taxon>Siluriformes</taxon>
        <taxon>Clariidae</taxon>
        <taxon>Clarias</taxon>
    </lineage>
</organism>
<sequence length="62" mass="7001">MAHNSSLKQHGAQPEVMPFLGLESPCLWPSYLPPLTYPLGHREKATDHKSPEEIYLMTKPLS</sequence>
<evidence type="ECO:0000313" key="2">
    <source>
        <dbReference type="EMBL" id="KAF5902678.1"/>
    </source>
</evidence>